<dbReference type="Proteomes" id="UP000587760">
    <property type="component" value="Unassembled WGS sequence"/>
</dbReference>
<accession>A0A841REA2</accession>
<evidence type="ECO:0000313" key="9">
    <source>
        <dbReference type="Proteomes" id="UP000587760"/>
    </source>
</evidence>
<evidence type="ECO:0000256" key="3">
    <source>
        <dbReference type="ARBA" id="ARBA00022692"/>
    </source>
</evidence>
<dbReference type="GO" id="GO:0016020">
    <property type="term" value="C:membrane"/>
    <property type="evidence" value="ECO:0007669"/>
    <property type="project" value="InterPro"/>
</dbReference>
<keyword evidence="2" id="KW-1003">Cell membrane</keyword>
<comment type="caution">
    <text evidence="8">The sequence shown here is derived from an EMBL/GenBank/DDBJ whole genome shotgun (WGS) entry which is preliminary data.</text>
</comment>
<comment type="subcellular location">
    <subcellularLocation>
        <location evidence="1">Cell membrane</location>
    </subcellularLocation>
</comment>
<evidence type="ECO:0000256" key="1">
    <source>
        <dbReference type="ARBA" id="ARBA00004236"/>
    </source>
</evidence>
<dbReference type="RefSeq" id="WP_184748178.1">
    <property type="nucleotide sequence ID" value="NZ_JACHGJ010000008.1"/>
</dbReference>
<dbReference type="AlphaFoldDB" id="A0A841REA2"/>
<name>A0A841REA2_9SPIO</name>
<evidence type="ECO:0000256" key="4">
    <source>
        <dbReference type="ARBA" id="ARBA00022989"/>
    </source>
</evidence>
<evidence type="ECO:0000313" key="8">
    <source>
        <dbReference type="EMBL" id="MBB6481946.1"/>
    </source>
</evidence>
<keyword evidence="4 6" id="KW-1133">Transmembrane helix</keyword>
<reference evidence="8 9" key="1">
    <citation type="submission" date="2020-08" db="EMBL/GenBank/DDBJ databases">
        <title>Genomic Encyclopedia of Type Strains, Phase IV (KMG-IV): sequencing the most valuable type-strain genomes for metagenomic binning, comparative biology and taxonomic classification.</title>
        <authorList>
            <person name="Goeker M."/>
        </authorList>
    </citation>
    <scope>NUCLEOTIDE SEQUENCE [LARGE SCALE GENOMIC DNA]</scope>
    <source>
        <strain evidence="8 9">DSM 2461</strain>
    </source>
</reference>
<protein>
    <submittedName>
        <fullName evidence="8">Flagellar protein FliO/FliZ</fullName>
    </submittedName>
</protein>
<evidence type="ECO:0000256" key="7">
    <source>
        <dbReference type="SAM" id="SignalP"/>
    </source>
</evidence>
<keyword evidence="8" id="KW-0969">Cilium</keyword>
<sequence length="203" mass="21659">MNRLAIMLAAGIFALANLSLVAQENGENSSGQTEAAQAVDETTLLINTNDTPGQDIPEVSPSAIGISDLVRTVVVLLLVIGAIYLVMYLLRRFSASTVDGSSLIKVVGSKGLMKDSAVHLLEVGNQVFLVGTGNSSVNLISEITDQETIDNIRLNLSEGNGQTTSFSQRIASNLGIGRSKPTERKISDAEGFIRSQRERLKDL</sequence>
<feature type="signal peptide" evidence="7">
    <location>
        <begin position="1"/>
        <end position="22"/>
    </location>
</feature>
<dbReference type="EMBL" id="JACHGJ010000008">
    <property type="protein sequence ID" value="MBB6481946.1"/>
    <property type="molecule type" value="Genomic_DNA"/>
</dbReference>
<keyword evidence="5 6" id="KW-0472">Membrane</keyword>
<dbReference type="Pfam" id="PF04347">
    <property type="entry name" value="FliO"/>
    <property type="match status" value="1"/>
</dbReference>
<gene>
    <name evidence="8" type="ORF">HNR50_003627</name>
</gene>
<organism evidence="8 9">
    <name type="scientific">Spirochaeta isovalerica</name>
    <dbReference type="NCBI Taxonomy" id="150"/>
    <lineage>
        <taxon>Bacteria</taxon>
        <taxon>Pseudomonadati</taxon>
        <taxon>Spirochaetota</taxon>
        <taxon>Spirochaetia</taxon>
        <taxon>Spirochaetales</taxon>
        <taxon>Spirochaetaceae</taxon>
        <taxon>Spirochaeta</taxon>
    </lineage>
</organism>
<keyword evidence="3 6" id="KW-0812">Transmembrane</keyword>
<dbReference type="InterPro" id="IPR022781">
    <property type="entry name" value="Flagellar_biosynth_FliO"/>
</dbReference>
<feature type="transmembrane region" description="Helical" evidence="6">
    <location>
        <begin position="69"/>
        <end position="90"/>
    </location>
</feature>
<keyword evidence="7" id="KW-0732">Signal</keyword>
<keyword evidence="8" id="KW-0282">Flagellum</keyword>
<proteinExistence type="predicted"/>
<keyword evidence="8" id="KW-0966">Cell projection</keyword>
<dbReference type="GO" id="GO:0044781">
    <property type="term" value="P:bacterial-type flagellum organization"/>
    <property type="evidence" value="ECO:0007669"/>
    <property type="project" value="InterPro"/>
</dbReference>
<evidence type="ECO:0000256" key="5">
    <source>
        <dbReference type="ARBA" id="ARBA00023136"/>
    </source>
</evidence>
<evidence type="ECO:0000256" key="2">
    <source>
        <dbReference type="ARBA" id="ARBA00022475"/>
    </source>
</evidence>
<feature type="chain" id="PRO_5032761371" evidence="7">
    <location>
        <begin position="23"/>
        <end position="203"/>
    </location>
</feature>
<keyword evidence="9" id="KW-1185">Reference proteome</keyword>
<evidence type="ECO:0000256" key="6">
    <source>
        <dbReference type="SAM" id="Phobius"/>
    </source>
</evidence>